<keyword evidence="4" id="KW-1185">Reference proteome</keyword>
<dbReference type="InterPro" id="IPR025157">
    <property type="entry name" value="Hemagglutinin_rpt"/>
</dbReference>
<feature type="compositionally biased region" description="Low complexity" evidence="1">
    <location>
        <begin position="389"/>
        <end position="412"/>
    </location>
</feature>
<gene>
    <name evidence="3" type="ORF">GCM10011400_71330</name>
</gene>
<dbReference type="Pfam" id="PF18451">
    <property type="entry name" value="CdiA_C"/>
    <property type="match status" value="1"/>
</dbReference>
<accession>A0ABQ1NDI1</accession>
<dbReference type="Pfam" id="PF13332">
    <property type="entry name" value="Fil_haemagg_2"/>
    <property type="match status" value="4"/>
</dbReference>
<feature type="compositionally biased region" description="Low complexity" evidence="1">
    <location>
        <begin position="188"/>
        <end position="199"/>
    </location>
</feature>
<reference evidence="4" key="1">
    <citation type="journal article" date="2019" name="Int. J. Syst. Evol. Microbiol.">
        <title>The Global Catalogue of Microorganisms (GCM) 10K type strain sequencing project: providing services to taxonomists for standard genome sequencing and annotation.</title>
        <authorList>
            <consortium name="The Broad Institute Genomics Platform"/>
            <consortium name="The Broad Institute Genome Sequencing Center for Infectious Disease"/>
            <person name="Wu L."/>
            <person name="Ma J."/>
        </authorList>
    </citation>
    <scope>NUCLEOTIDE SEQUENCE [LARGE SCALE GENOMIC DNA]</scope>
    <source>
        <strain evidence="4">CGMCC 1.15103</strain>
    </source>
</reference>
<dbReference type="Gene3D" id="3.40.1350.120">
    <property type="match status" value="1"/>
</dbReference>
<feature type="compositionally biased region" description="Polar residues" evidence="1">
    <location>
        <begin position="966"/>
        <end position="978"/>
    </location>
</feature>
<comment type="caution">
    <text evidence="3">The sequence shown here is derived from an EMBL/GenBank/DDBJ whole genome shotgun (WGS) entry which is preliminary data.</text>
</comment>
<name>A0ABQ1NDI1_9BURK</name>
<evidence type="ECO:0000313" key="3">
    <source>
        <dbReference type="EMBL" id="GGC72937.1"/>
    </source>
</evidence>
<sequence>MDSNSSGSDHHGSYAETLHTSDDVVTGTTLRSGDSLSIVSGKDINVVGSTVSLDKGNAVLMASGNVNVGTTTETHVSNTYGTGSHSGVASHTSAVDRVDQTTTQADGSTISADGVSVISGKDINVTGSSIVGTNAVALAAKGSVNILAATDTYQDSELHDVKHSGLSGSGGIGFSVGSSEQKDQYDASSVTQSQSRSTVGAVQGNVSITAGKDVHIGGSDIIANQAADDVTGKTGNIGIKAQNITIDTSQDTAQSRDQQSAHLSGVTVGVTGTPLDTARNLKAAGSSGNAYQRGTGIANEITASTLDTPSVSLSYGHSSSSSTTTQSSLSNAGSTLRGGNNVSLVATGGALTDANGQPLDGDISVTGSTIFAKGTASFDANRNVTFQASTDQMQQSTQSSSSSSSFQLASPSLGDLSRWIQGGPNTGGVSSSPYNAGRSSQDGNSSSTQQTATVVTGNSVIVKSHTGDIDVIGSGISGTQGVDLVASAGAINVLAGTDTNTSHQESSGHQFGSLGSNGSGTGFTVGVANSHSVQDTAGQTQSTIRSQIVSGKGNVTLDAKQDITVQGADLSAGKDLTLIGQNLNLDPGTDAQQSSMSQSASQYGVTLALGGAAGNAAAAINQAAGSHRASDPRLAALDGAKAALAVYDVARTAEQLADAGSSSQALVKVTVSVGGGSSHSESQQSSTVNGGSTLGAGGTVTLVATGSGAKDANGLATDGDINSRGTLISGNDVVLNAARDINLQSAQDLAHQTSSNSSSSGSIGVGFGLGGQQNGFTIELAASAAKGHANGDSVTNRDTQITAANNLSITSGRDTNLRGAEVAGNTVDANVGRDLNIQSVQDTDSYDSKQVSGGFNMSICVPPICYGSTVSGSASASDQTIRNRFQSVNVQSGIRAGDGGFNIQVGNHTQLDGGVIASTAAQDKNTLSTQTFGYTNLQNTAESSGLTLGASLSGSAGESSAAGVSFSPSKDSPYQNQFGPSGLGVAGVSSSASGMTYAAVSPATITVRGDAGTGHDSTAGLSRDVANANGAVTNGFDAQKVQDDMAVQQGAEQVGMQVVGDIATKLEDQANLNADRARAARDAANDPQDEAQAQADLDAANRQAALWGNDGAARIASHAVVAGLGAALGGGSVAGAVGGTVAGDLVGNAVGNALGDTAGGKLLSNVASGLAGGVAGGALGGSAGAMSGANGALGADLYNKEMHKSQKDKLAELQKDETPDEQQRLADAACALVGCAADLSDNNPRKAAALASQQRGAGYVTELGELQATGLFPQYSNADAAADIASQAKDWVAQYLASVGRGAANFGNAFLNKIAQNGPQGSYVNPDDLNRTNGGGGGTPPTPAVVTPSMPVMGMTPMGPAPVGATPPVVVPGTPILSSGSGGSDGAKGNVTVEPGATPDSNEIRAGQGLANLGYDVSHQPTANSQGISDVRTADLSIKGVGQIDVYTPENLDPSNIVKNIEKKASQGDGVLVQADLSSADMASIAARTWGKPNAQNLQTLFFQNSDGAIVRFNRPVIGR</sequence>
<feature type="compositionally biased region" description="Polar residues" evidence="1">
    <location>
        <begin position="427"/>
        <end position="444"/>
    </location>
</feature>
<dbReference type="EMBL" id="BMHL01000024">
    <property type="protein sequence ID" value="GGC72937.1"/>
    <property type="molecule type" value="Genomic_DNA"/>
</dbReference>
<dbReference type="InterPro" id="IPR040559">
    <property type="entry name" value="CdiA_C"/>
</dbReference>
<dbReference type="CDD" id="cd20727">
    <property type="entry name" value="CDI_toxin_Bp_tRNase-like"/>
    <property type="match status" value="1"/>
</dbReference>
<feature type="domain" description="tRNA nuclease CdiA C-terminal" evidence="2">
    <location>
        <begin position="1432"/>
        <end position="1510"/>
    </location>
</feature>
<proteinExistence type="predicted"/>
<evidence type="ECO:0000256" key="1">
    <source>
        <dbReference type="SAM" id="MobiDB-lite"/>
    </source>
</evidence>
<feature type="region of interest" description="Disordered" evidence="1">
    <location>
        <begin position="389"/>
        <end position="452"/>
    </location>
</feature>
<feature type="region of interest" description="Disordered" evidence="1">
    <location>
        <begin position="172"/>
        <end position="200"/>
    </location>
</feature>
<organism evidence="3 4">
    <name type="scientific">Paraburkholderia caffeinilytica</name>
    <dbReference type="NCBI Taxonomy" id="1761016"/>
    <lineage>
        <taxon>Bacteria</taxon>
        <taxon>Pseudomonadati</taxon>
        <taxon>Pseudomonadota</taxon>
        <taxon>Betaproteobacteria</taxon>
        <taxon>Burkholderiales</taxon>
        <taxon>Burkholderiaceae</taxon>
        <taxon>Paraburkholderia</taxon>
    </lineage>
</organism>
<protein>
    <recommendedName>
        <fullName evidence="2">tRNA nuclease CdiA C-terminal domain-containing protein</fullName>
    </recommendedName>
</protein>
<evidence type="ECO:0000313" key="4">
    <source>
        <dbReference type="Proteomes" id="UP000602004"/>
    </source>
</evidence>
<feature type="region of interest" description="Disordered" evidence="1">
    <location>
        <begin position="959"/>
        <end position="978"/>
    </location>
</feature>
<dbReference type="Proteomes" id="UP000602004">
    <property type="component" value="Unassembled WGS sequence"/>
</dbReference>
<evidence type="ECO:0000259" key="2">
    <source>
        <dbReference type="Pfam" id="PF18451"/>
    </source>
</evidence>
<feature type="compositionally biased region" description="Low complexity" evidence="1">
    <location>
        <begin position="312"/>
        <end position="330"/>
    </location>
</feature>
<feature type="region of interest" description="Disordered" evidence="1">
    <location>
        <begin position="312"/>
        <end position="334"/>
    </location>
</feature>
<dbReference type="RefSeq" id="WP_115783274.1">
    <property type="nucleotide sequence ID" value="NZ_CP031467.1"/>
</dbReference>